<comment type="caution">
    <text evidence="2">The sequence shown here is derived from an EMBL/GenBank/DDBJ whole genome shotgun (WGS) entry which is preliminary data.</text>
</comment>
<accession>A0A8E0QLQ4</accession>
<gene>
    <name evidence="2" type="ORF">Aud_002701</name>
</gene>
<dbReference type="SMART" id="SM00225">
    <property type="entry name" value="BTB"/>
    <property type="match status" value="1"/>
</dbReference>
<name>A0A8E0QLQ4_9EURO</name>
<reference evidence="2" key="1">
    <citation type="journal article" date="2015" name="Genome Announc.">
        <title>Draft Genome Sequence of the Pathogenic Filamentous Fungus Aspergillus udagawae Strain IFM 46973T.</title>
        <authorList>
            <person name="Kusuya Y."/>
            <person name="Takahashi-Nakaguchi A."/>
            <person name="Takahashi H."/>
            <person name="Yaguchi T."/>
        </authorList>
    </citation>
    <scope>NUCLEOTIDE SEQUENCE</scope>
    <source>
        <strain evidence="2">IFM 46973</strain>
    </source>
</reference>
<dbReference type="Gene3D" id="3.30.710.10">
    <property type="entry name" value="Potassium Channel Kv1.1, Chain A"/>
    <property type="match status" value="1"/>
</dbReference>
<feature type="domain" description="BTB" evidence="1">
    <location>
        <begin position="31"/>
        <end position="97"/>
    </location>
</feature>
<dbReference type="Proteomes" id="UP000036893">
    <property type="component" value="Unassembled WGS sequence"/>
</dbReference>
<dbReference type="GeneID" id="66990177"/>
<dbReference type="AlphaFoldDB" id="A0A8E0QLQ4"/>
<sequence length="214" mass="25149">MRRTRDVNEETPIEERKQKKMLELNLEGKFFDFTITIQDEHFYVSKLVLSTISPYFANKFETEWKFEKMVNLKQKHSVEAFSTMIEYIYTFDYEQHTGWLFDFEPSELVAFHFELCHMAEVYEIPGLKAQVLADLPLAVKTLDCPVDFYDVLMDGQYISDSESGKLFVATVADNFHIMDAFADLDRVKLFLVKTPIFAANLISELMERRFLNSQ</sequence>
<dbReference type="Pfam" id="PF00651">
    <property type="entry name" value="BTB"/>
    <property type="match status" value="1"/>
</dbReference>
<dbReference type="RefSeq" id="XP_043143598.1">
    <property type="nucleotide sequence ID" value="XM_043287663.1"/>
</dbReference>
<evidence type="ECO:0000313" key="2">
    <source>
        <dbReference type="EMBL" id="GIC86332.1"/>
    </source>
</evidence>
<dbReference type="InterPro" id="IPR000210">
    <property type="entry name" value="BTB/POZ_dom"/>
</dbReference>
<reference evidence="2" key="2">
    <citation type="submission" date="2021-01" db="EMBL/GenBank/DDBJ databases">
        <title>Pan-genome distribution and transcriptional activeness of fungal secondary metabolism genes in Aspergillus section Fumigati.</title>
        <authorList>
            <person name="Takahashi H."/>
            <person name="Umemura M."/>
            <person name="Ninomiya A."/>
            <person name="Kusuya Y."/>
            <person name="Urayama S."/>
            <person name="Shimizu M."/>
            <person name="Watanabe A."/>
            <person name="Kamei K."/>
            <person name="Yaguchi T."/>
            <person name="Hagiwara D."/>
        </authorList>
    </citation>
    <scope>NUCLEOTIDE SEQUENCE</scope>
    <source>
        <strain evidence="2">IFM 46973</strain>
    </source>
</reference>
<dbReference type="SUPFAM" id="SSF54695">
    <property type="entry name" value="POZ domain"/>
    <property type="match status" value="1"/>
</dbReference>
<dbReference type="EMBL" id="BBXM02000002">
    <property type="protein sequence ID" value="GIC86332.1"/>
    <property type="molecule type" value="Genomic_DNA"/>
</dbReference>
<dbReference type="InterPro" id="IPR011333">
    <property type="entry name" value="SKP1/BTB/POZ_sf"/>
</dbReference>
<dbReference type="PROSITE" id="PS50097">
    <property type="entry name" value="BTB"/>
    <property type="match status" value="1"/>
</dbReference>
<dbReference type="CDD" id="cd18186">
    <property type="entry name" value="BTB_POZ_ZBTB_KLHL-like"/>
    <property type="match status" value="1"/>
</dbReference>
<evidence type="ECO:0000259" key="1">
    <source>
        <dbReference type="PROSITE" id="PS50097"/>
    </source>
</evidence>
<organism evidence="2 3">
    <name type="scientific">Aspergillus udagawae</name>
    <dbReference type="NCBI Taxonomy" id="91492"/>
    <lineage>
        <taxon>Eukaryota</taxon>
        <taxon>Fungi</taxon>
        <taxon>Dikarya</taxon>
        <taxon>Ascomycota</taxon>
        <taxon>Pezizomycotina</taxon>
        <taxon>Eurotiomycetes</taxon>
        <taxon>Eurotiomycetidae</taxon>
        <taxon>Eurotiales</taxon>
        <taxon>Aspergillaceae</taxon>
        <taxon>Aspergillus</taxon>
        <taxon>Aspergillus subgen. Fumigati</taxon>
    </lineage>
</organism>
<evidence type="ECO:0000313" key="3">
    <source>
        <dbReference type="Proteomes" id="UP000036893"/>
    </source>
</evidence>
<proteinExistence type="predicted"/>
<protein>
    <recommendedName>
        <fullName evidence="1">BTB domain-containing protein</fullName>
    </recommendedName>
</protein>